<evidence type="ECO:0000256" key="1">
    <source>
        <dbReference type="SAM" id="Phobius"/>
    </source>
</evidence>
<name>A0A0M6ZYV0_9HYPH</name>
<evidence type="ECO:0000313" key="2">
    <source>
        <dbReference type="EMBL" id="CTQ67829.1"/>
    </source>
</evidence>
<organism evidence="2 3">
    <name type="scientific">Roseibium alexandrii</name>
    <dbReference type="NCBI Taxonomy" id="388408"/>
    <lineage>
        <taxon>Bacteria</taxon>
        <taxon>Pseudomonadati</taxon>
        <taxon>Pseudomonadota</taxon>
        <taxon>Alphaproteobacteria</taxon>
        <taxon>Hyphomicrobiales</taxon>
        <taxon>Stappiaceae</taxon>
        <taxon>Roseibium</taxon>
    </lineage>
</organism>
<keyword evidence="3" id="KW-1185">Reference proteome</keyword>
<dbReference type="InterPro" id="IPR021529">
    <property type="entry name" value="DUF2798"/>
</dbReference>
<gene>
    <name evidence="2" type="ORF">LAX5112_01535</name>
</gene>
<feature type="transmembrane region" description="Helical" evidence="1">
    <location>
        <begin position="44"/>
        <end position="67"/>
    </location>
</feature>
<protein>
    <recommendedName>
        <fullName evidence="4">DUF2798 domain-containing protein</fullName>
    </recommendedName>
</protein>
<sequence>MRHRVISTALMSFLLSFLMSCWVTLINLGWSDAFLGQWMSAFRLAWPAAAAIAFCFGPFVQNATTYITQRIPR</sequence>
<keyword evidence="1" id="KW-1133">Transmembrane helix</keyword>
<keyword evidence="1" id="KW-0812">Transmembrane</keyword>
<proteinExistence type="predicted"/>
<evidence type="ECO:0008006" key="4">
    <source>
        <dbReference type="Google" id="ProtNLM"/>
    </source>
</evidence>
<dbReference type="Pfam" id="PF11391">
    <property type="entry name" value="DUF2798"/>
    <property type="match status" value="1"/>
</dbReference>
<dbReference type="Proteomes" id="UP000053235">
    <property type="component" value="Unassembled WGS sequence"/>
</dbReference>
<keyword evidence="1" id="KW-0472">Membrane</keyword>
<reference evidence="3" key="1">
    <citation type="submission" date="2015-07" db="EMBL/GenBank/DDBJ databases">
        <authorList>
            <person name="Rodrigo-Torres Lidia"/>
            <person name="Arahal R.David."/>
        </authorList>
    </citation>
    <scope>NUCLEOTIDE SEQUENCE [LARGE SCALE GENOMIC DNA]</scope>
    <source>
        <strain evidence="3">CECT 5112</strain>
    </source>
</reference>
<dbReference type="AlphaFoldDB" id="A0A0M6ZYV0"/>
<evidence type="ECO:0000313" key="3">
    <source>
        <dbReference type="Proteomes" id="UP000053235"/>
    </source>
</evidence>
<accession>A0A0M6ZYV0</accession>
<dbReference type="EMBL" id="CXWD01000005">
    <property type="protein sequence ID" value="CTQ67829.1"/>
    <property type="molecule type" value="Genomic_DNA"/>
</dbReference>
<dbReference type="PROSITE" id="PS51257">
    <property type="entry name" value="PROKAR_LIPOPROTEIN"/>
    <property type="match status" value="1"/>
</dbReference>
<dbReference type="RefSeq" id="WP_055671334.1">
    <property type="nucleotide sequence ID" value="NZ_CXWD01000005.1"/>
</dbReference>
<dbReference type="STRING" id="388408.LAX5112_01535"/>